<organism evidence="5 6">
    <name type="scientific">Pseudomonas putida</name>
    <name type="common">Arthrobacter siderocapsulatus</name>
    <dbReference type="NCBI Taxonomy" id="303"/>
    <lineage>
        <taxon>Bacteria</taxon>
        <taxon>Pseudomonadati</taxon>
        <taxon>Pseudomonadota</taxon>
        <taxon>Gammaproteobacteria</taxon>
        <taxon>Pseudomonadales</taxon>
        <taxon>Pseudomonadaceae</taxon>
        <taxon>Pseudomonas</taxon>
    </lineage>
</organism>
<feature type="domain" description="Integrase catalytic" evidence="4">
    <location>
        <begin position="126"/>
        <end position="309"/>
    </location>
</feature>
<dbReference type="Pfam" id="PF00665">
    <property type="entry name" value="rve"/>
    <property type="match status" value="1"/>
</dbReference>
<evidence type="ECO:0000313" key="6">
    <source>
        <dbReference type="Proteomes" id="UP000193675"/>
    </source>
</evidence>
<dbReference type="PROSITE" id="PS50532">
    <property type="entry name" value="HTH_IS408"/>
    <property type="match status" value="1"/>
</dbReference>
<dbReference type="Gene3D" id="3.30.420.10">
    <property type="entry name" value="Ribonuclease H-like superfamily/Ribonuclease H"/>
    <property type="match status" value="1"/>
</dbReference>
<dbReference type="PROSITE" id="PS50994">
    <property type="entry name" value="INTEGRASE"/>
    <property type="match status" value="1"/>
</dbReference>
<evidence type="ECO:0000259" key="4">
    <source>
        <dbReference type="PROSITE" id="PS50994"/>
    </source>
</evidence>
<dbReference type="Pfam" id="PF22483">
    <property type="entry name" value="Mu-transpos_C_2"/>
    <property type="match status" value="1"/>
</dbReference>
<dbReference type="PANTHER" id="PTHR35004:SF8">
    <property type="entry name" value="TRANSPOSASE RV3428C-RELATED"/>
    <property type="match status" value="1"/>
</dbReference>
<dbReference type="OrthoDB" id="2065409at2"/>
<dbReference type="InterPro" id="IPR001584">
    <property type="entry name" value="Integrase_cat-core"/>
</dbReference>
<gene>
    <name evidence="5" type="ORF">B7H17_26445</name>
</gene>
<dbReference type="InterPro" id="IPR017895">
    <property type="entry name" value="HTH_IS408/IS1162_type"/>
</dbReference>
<evidence type="ECO:0000256" key="1">
    <source>
        <dbReference type="ARBA" id="ARBA00009277"/>
    </source>
</evidence>
<sequence length="504" mass="57656">MRKIREVLRLKFEVGLSARQIAVSVQVGRVTVGDYLNRFAASGLTWPCSLSDAELEQQLFPPAPAVASEKRPLPDWAWVHAELRRPGVTLALLWQEYRLSQPQGFQYSWFCEHYRAWQGKLDVVMRQEHRVGEKLFVDYAGQTVPVIDRYSGEIRQAQVFVAVLGASSYTFAEATWSQQLPDWLGSHVRCFAFLGGVPEIVVPDNLRSAVSKSHRYEPDINPSYRDLAEHYGVAVVPARARKPRDKAKAEVGVQVVERWILAALRNRQFFSLDELNSAIALLLERLNRRPFRKLPGSRQSAFEALDRPALRPLPEQPYVYAEWKKARVHIDYHVEVDGHYYSVPYQLVKKQLEVRLTARTVECFHANQRVASHLRSMHKGRHSTQTEHMPKSHREHAEWTPQRLIRWAEQTGPNTAGVISHILERRIHPTHGYRACLGILRLGKTHGEVRLELACRRALSLGACSYKSLESILRQGLENLPLAQANLPLLPDDHANLRGPGYYH</sequence>
<proteinExistence type="inferred from homology"/>
<dbReference type="RefSeq" id="WP_074198792.1">
    <property type="nucleotide sequence ID" value="NZ_JALKHN010000002.1"/>
</dbReference>
<dbReference type="InterPro" id="IPR012337">
    <property type="entry name" value="RNaseH-like_sf"/>
</dbReference>
<dbReference type="AlphaFoldDB" id="A0A1X0ZLR8"/>
<dbReference type="Proteomes" id="UP000193675">
    <property type="component" value="Unassembled WGS sequence"/>
</dbReference>
<dbReference type="EMBL" id="NBWC01000060">
    <property type="protein sequence ID" value="ORL57767.1"/>
    <property type="molecule type" value="Genomic_DNA"/>
</dbReference>
<feature type="region of interest" description="Disordered" evidence="2">
    <location>
        <begin position="374"/>
        <end position="398"/>
    </location>
</feature>
<dbReference type="GO" id="GO:0003676">
    <property type="term" value="F:nucleic acid binding"/>
    <property type="evidence" value="ECO:0007669"/>
    <property type="project" value="InterPro"/>
</dbReference>
<reference evidence="5 6" key="1">
    <citation type="submission" date="2017-04" db="EMBL/GenBank/DDBJ databases">
        <title>Presence of VIM-2 positive Pseudomonas species in chickens and their surrounding environment.</title>
        <authorList>
            <person name="Zhang R."/>
        </authorList>
    </citation>
    <scope>NUCLEOTIDE SEQUENCE [LARGE SCALE GENOMIC DNA]</scope>
    <source>
        <strain evidence="5 6">DZ-C18</strain>
    </source>
</reference>
<comment type="caution">
    <text evidence="5">The sequence shown here is derived from an EMBL/GenBank/DDBJ whole genome shotgun (WGS) entry which is preliminary data.</text>
</comment>
<feature type="compositionally biased region" description="Basic and acidic residues" evidence="2">
    <location>
        <begin position="384"/>
        <end position="398"/>
    </location>
</feature>
<evidence type="ECO:0000313" key="5">
    <source>
        <dbReference type="EMBL" id="ORL57767.1"/>
    </source>
</evidence>
<accession>A0A1X0ZLR8</accession>
<dbReference type="GO" id="GO:0015074">
    <property type="term" value="P:DNA integration"/>
    <property type="evidence" value="ECO:0007669"/>
    <property type="project" value="InterPro"/>
</dbReference>
<dbReference type="NCBIfam" id="NF033546">
    <property type="entry name" value="transpos_IS21"/>
    <property type="match status" value="1"/>
</dbReference>
<dbReference type="SUPFAM" id="SSF53098">
    <property type="entry name" value="Ribonuclease H-like"/>
    <property type="match status" value="1"/>
</dbReference>
<dbReference type="PANTHER" id="PTHR35004">
    <property type="entry name" value="TRANSPOSASE RV3428C-RELATED"/>
    <property type="match status" value="1"/>
</dbReference>
<dbReference type="InterPro" id="IPR054353">
    <property type="entry name" value="IstA-like_C"/>
</dbReference>
<feature type="domain" description="HTH IS408-type" evidence="3">
    <location>
        <begin position="4"/>
        <end position="83"/>
    </location>
</feature>
<comment type="similarity">
    <text evidence="1">Belongs to the transposase IS21/IS408/IS1162 family.</text>
</comment>
<evidence type="ECO:0000259" key="3">
    <source>
        <dbReference type="PROSITE" id="PS50532"/>
    </source>
</evidence>
<dbReference type="InterPro" id="IPR036397">
    <property type="entry name" value="RNaseH_sf"/>
</dbReference>
<name>A0A1X0ZLR8_PSEPU</name>
<protein>
    <submittedName>
        <fullName evidence="5">IS21 family transposase</fullName>
    </submittedName>
</protein>
<evidence type="ECO:0000256" key="2">
    <source>
        <dbReference type="SAM" id="MobiDB-lite"/>
    </source>
</evidence>